<dbReference type="AlphaFoldDB" id="A0A401QG42"/>
<accession>A0A401QG42</accession>
<name>A0A401QG42_SCYTO</name>
<protein>
    <submittedName>
        <fullName evidence="1">Uncharacterized protein</fullName>
    </submittedName>
</protein>
<sequence length="67" mass="7647">MTAEALWTLEEVTRTVVKMGEELNLDINPEDVDELLASHSEELTNEVLFELEQQRVGEKEEDATTVE</sequence>
<organism evidence="1 2">
    <name type="scientific">Scyliorhinus torazame</name>
    <name type="common">Cloudy catshark</name>
    <name type="synonym">Catulus torazame</name>
    <dbReference type="NCBI Taxonomy" id="75743"/>
    <lineage>
        <taxon>Eukaryota</taxon>
        <taxon>Metazoa</taxon>
        <taxon>Chordata</taxon>
        <taxon>Craniata</taxon>
        <taxon>Vertebrata</taxon>
        <taxon>Chondrichthyes</taxon>
        <taxon>Elasmobranchii</taxon>
        <taxon>Galeomorphii</taxon>
        <taxon>Galeoidea</taxon>
        <taxon>Carcharhiniformes</taxon>
        <taxon>Scyliorhinidae</taxon>
        <taxon>Scyliorhinus</taxon>
    </lineage>
</organism>
<comment type="caution">
    <text evidence="1">The sequence shown here is derived from an EMBL/GenBank/DDBJ whole genome shotgun (WGS) entry which is preliminary data.</text>
</comment>
<dbReference type="EMBL" id="BFAA01074958">
    <property type="protein sequence ID" value="GCB84398.1"/>
    <property type="molecule type" value="Genomic_DNA"/>
</dbReference>
<reference evidence="1 2" key="1">
    <citation type="journal article" date="2018" name="Nat. Ecol. Evol.">
        <title>Shark genomes provide insights into elasmobranch evolution and the origin of vertebrates.</title>
        <authorList>
            <person name="Hara Y"/>
            <person name="Yamaguchi K"/>
            <person name="Onimaru K"/>
            <person name="Kadota M"/>
            <person name="Koyanagi M"/>
            <person name="Keeley SD"/>
            <person name="Tatsumi K"/>
            <person name="Tanaka K"/>
            <person name="Motone F"/>
            <person name="Kageyama Y"/>
            <person name="Nozu R"/>
            <person name="Adachi N"/>
            <person name="Nishimura O"/>
            <person name="Nakagawa R"/>
            <person name="Tanegashima C"/>
            <person name="Kiyatake I"/>
            <person name="Matsumoto R"/>
            <person name="Murakumo K"/>
            <person name="Nishida K"/>
            <person name="Terakita A"/>
            <person name="Kuratani S"/>
            <person name="Sato K"/>
            <person name="Hyodo S Kuraku.S."/>
        </authorList>
    </citation>
    <scope>NUCLEOTIDE SEQUENCE [LARGE SCALE GENOMIC DNA]</scope>
</reference>
<evidence type="ECO:0000313" key="2">
    <source>
        <dbReference type="Proteomes" id="UP000288216"/>
    </source>
</evidence>
<evidence type="ECO:0000313" key="1">
    <source>
        <dbReference type="EMBL" id="GCB84398.1"/>
    </source>
</evidence>
<dbReference type="Proteomes" id="UP000288216">
    <property type="component" value="Unassembled WGS sequence"/>
</dbReference>
<gene>
    <name evidence="1" type="ORF">scyTo_0025173</name>
</gene>
<keyword evidence="2" id="KW-1185">Reference proteome</keyword>
<dbReference type="OrthoDB" id="7422307at2759"/>
<proteinExistence type="predicted"/>